<evidence type="ECO:0000313" key="2">
    <source>
        <dbReference type="Proteomes" id="UP000224317"/>
    </source>
</evidence>
<gene>
    <name evidence="1" type="ORF">CSX00_03805</name>
</gene>
<name>A0A2G3ECY7_9FIRM</name>
<sequence length="77" mass="8737">MGNGLDLDKIKHRLTETISTEEALRDVELFDVPQEVLDGKAELVDTSAKIDNTSNWISISMTVKNKEGNTNEKRNRY</sequence>
<dbReference type="Proteomes" id="UP000224317">
    <property type="component" value="Unassembled WGS sequence"/>
</dbReference>
<dbReference type="RefSeq" id="WP_099412868.1">
    <property type="nucleotide sequence ID" value="NZ_PDYH01000010.1"/>
</dbReference>
<keyword evidence="2" id="KW-1185">Reference proteome</keyword>
<protein>
    <submittedName>
        <fullName evidence="1">Uncharacterized protein</fullName>
    </submittedName>
</protein>
<dbReference type="AlphaFoldDB" id="A0A2G3ECY7"/>
<accession>A0A2G3ECY7</accession>
<comment type="caution">
    <text evidence="1">The sequence shown here is derived from an EMBL/GenBank/DDBJ whole genome shotgun (WGS) entry which is preliminary data.</text>
</comment>
<organism evidence="1 2">
    <name type="scientific">Pseudobutyrivibrio ruminis</name>
    <dbReference type="NCBI Taxonomy" id="46206"/>
    <lineage>
        <taxon>Bacteria</taxon>
        <taxon>Bacillati</taxon>
        <taxon>Bacillota</taxon>
        <taxon>Clostridia</taxon>
        <taxon>Lachnospirales</taxon>
        <taxon>Lachnospiraceae</taxon>
        <taxon>Pseudobutyrivibrio</taxon>
    </lineage>
</organism>
<evidence type="ECO:0000313" key="1">
    <source>
        <dbReference type="EMBL" id="PHU41080.1"/>
    </source>
</evidence>
<proteinExistence type="predicted"/>
<reference evidence="1" key="1">
    <citation type="submission" date="2017-10" db="EMBL/GenBank/DDBJ databases">
        <title>Resolving the taxonomy of Roseburia spp., Eubacterium rectale and Agathobacter spp. through phylogenomic analysis.</title>
        <authorList>
            <person name="Sheridan P.O."/>
            <person name="Walker A.W."/>
            <person name="Duncan S.H."/>
            <person name="Scott K.P."/>
            <person name="Toole P.W.O."/>
            <person name="Luis P."/>
            <person name="Flint H.J."/>
        </authorList>
    </citation>
    <scope>NUCLEOTIDE SEQUENCE [LARGE SCALE GENOMIC DNA]</scope>
    <source>
        <strain evidence="1">JK10</strain>
    </source>
</reference>
<dbReference type="EMBL" id="PDYH01000010">
    <property type="protein sequence ID" value="PHU41080.1"/>
    <property type="molecule type" value="Genomic_DNA"/>
</dbReference>